<keyword evidence="4" id="KW-1185">Reference proteome</keyword>
<protein>
    <submittedName>
        <fullName evidence="3">NAD(P)-binding protein</fullName>
    </submittedName>
</protein>
<evidence type="ECO:0000313" key="3">
    <source>
        <dbReference type="EMBL" id="KLT44652.1"/>
    </source>
</evidence>
<dbReference type="SMART" id="SM00829">
    <property type="entry name" value="PKS_ER"/>
    <property type="match status" value="1"/>
</dbReference>
<dbReference type="InterPro" id="IPR036291">
    <property type="entry name" value="NAD(P)-bd_dom_sf"/>
</dbReference>
<proteinExistence type="predicted"/>
<dbReference type="Gene3D" id="3.40.50.720">
    <property type="entry name" value="NAD(P)-binding Rossmann-like Domain"/>
    <property type="match status" value="1"/>
</dbReference>
<gene>
    <name evidence="3" type="ORF">CC85DRAFT_300202</name>
</gene>
<evidence type="ECO:0000313" key="4">
    <source>
        <dbReference type="Proteomes" id="UP000053611"/>
    </source>
</evidence>
<sequence>MSLPTQQRVWVVANPPTGPVQPDTFKIETRPLPALGDDSVLLRVDYLSNDPTQRNWIAKDTGTVKQGQVFRSNALATVLKSTSAKWAEGQLVVGYFGWVDYAVVPASSVAGEARQLPGRPAIALGMLGSTGATAYHGIMDVLDVQPEHTVVVSGAAGAVGSTAVQLAKKVRGARVIGIAGGPDKVKFVESLGAVGVDYKSATFAADLRAAVGPHGADRYYENVGGRVLDAMIPNMKVHGKIGLCGLISQYNGGPTELYNLLDLISKRVDMQGFSIADFLSQIGRATGEMAQWVEEGKLSPAAENVVPTPFDKIPVTWATLFSGTSKPGKLITAVQH</sequence>
<dbReference type="GeneID" id="28985778"/>
<dbReference type="RefSeq" id="XP_018281143.1">
    <property type="nucleotide sequence ID" value="XM_018425175.1"/>
</dbReference>
<dbReference type="OrthoDB" id="809632at2759"/>
<dbReference type="EMBL" id="KQ087185">
    <property type="protein sequence ID" value="KLT44652.1"/>
    <property type="molecule type" value="Genomic_DNA"/>
</dbReference>
<dbReference type="CDD" id="cd05288">
    <property type="entry name" value="PGDH"/>
    <property type="match status" value="1"/>
</dbReference>
<feature type="domain" description="Enoyl reductase (ER)" evidence="2">
    <location>
        <begin position="20"/>
        <end position="332"/>
    </location>
</feature>
<dbReference type="FunFam" id="3.40.50.720:FF:000121">
    <property type="entry name" value="Prostaglandin reductase 2"/>
    <property type="match status" value="1"/>
</dbReference>
<dbReference type="SUPFAM" id="SSF50129">
    <property type="entry name" value="GroES-like"/>
    <property type="match status" value="1"/>
</dbReference>
<organism evidence="3 4">
    <name type="scientific">Cutaneotrichosporon oleaginosum</name>
    <dbReference type="NCBI Taxonomy" id="879819"/>
    <lineage>
        <taxon>Eukaryota</taxon>
        <taxon>Fungi</taxon>
        <taxon>Dikarya</taxon>
        <taxon>Basidiomycota</taxon>
        <taxon>Agaricomycotina</taxon>
        <taxon>Tremellomycetes</taxon>
        <taxon>Trichosporonales</taxon>
        <taxon>Trichosporonaceae</taxon>
        <taxon>Cutaneotrichosporon</taxon>
    </lineage>
</organism>
<dbReference type="PANTHER" id="PTHR43205:SF19">
    <property type="entry name" value="ENOYL REDUCTASE (ER) DOMAIN-CONTAINING PROTEIN"/>
    <property type="match status" value="1"/>
</dbReference>
<name>A0A0J0XUD2_9TREE</name>
<evidence type="ECO:0000256" key="1">
    <source>
        <dbReference type="ARBA" id="ARBA00023002"/>
    </source>
</evidence>
<dbReference type="InterPro" id="IPR045010">
    <property type="entry name" value="MDR_fam"/>
</dbReference>
<dbReference type="Pfam" id="PF16884">
    <property type="entry name" value="ADH_N_2"/>
    <property type="match status" value="1"/>
</dbReference>
<dbReference type="InterPro" id="IPR013149">
    <property type="entry name" value="ADH-like_C"/>
</dbReference>
<reference evidence="3 4" key="1">
    <citation type="submission" date="2015-03" db="EMBL/GenBank/DDBJ databases">
        <title>Genomics and transcriptomics of the oil-accumulating basidiomycete yeast T. oleaginosus allow insights into substrate utilization and the diverse evolutionary trajectories of mating systems in fungi.</title>
        <authorList>
            <consortium name="DOE Joint Genome Institute"/>
            <person name="Kourist R."/>
            <person name="Kracht O."/>
            <person name="Bracharz F."/>
            <person name="Lipzen A."/>
            <person name="Nolan M."/>
            <person name="Ohm R."/>
            <person name="Grigoriev I."/>
            <person name="Sun S."/>
            <person name="Heitman J."/>
            <person name="Bruck T."/>
            <person name="Nowrousian M."/>
        </authorList>
    </citation>
    <scope>NUCLEOTIDE SEQUENCE [LARGE SCALE GENOMIC DNA]</scope>
    <source>
        <strain evidence="3 4">IBC0246</strain>
    </source>
</reference>
<keyword evidence="1" id="KW-0560">Oxidoreductase</keyword>
<dbReference type="SUPFAM" id="SSF51735">
    <property type="entry name" value="NAD(P)-binding Rossmann-fold domains"/>
    <property type="match status" value="1"/>
</dbReference>
<dbReference type="Proteomes" id="UP000053611">
    <property type="component" value="Unassembled WGS sequence"/>
</dbReference>
<dbReference type="InterPro" id="IPR011032">
    <property type="entry name" value="GroES-like_sf"/>
</dbReference>
<dbReference type="AlphaFoldDB" id="A0A0J0XUD2"/>
<dbReference type="Pfam" id="PF00107">
    <property type="entry name" value="ADH_zinc_N"/>
    <property type="match status" value="1"/>
</dbReference>
<dbReference type="InterPro" id="IPR020843">
    <property type="entry name" value="ER"/>
</dbReference>
<dbReference type="InterPro" id="IPR041694">
    <property type="entry name" value="ADH_N_2"/>
</dbReference>
<dbReference type="PANTHER" id="PTHR43205">
    <property type="entry name" value="PROSTAGLANDIN REDUCTASE"/>
    <property type="match status" value="1"/>
</dbReference>
<dbReference type="Gene3D" id="3.90.180.10">
    <property type="entry name" value="Medium-chain alcohol dehydrogenases, catalytic domain"/>
    <property type="match status" value="1"/>
</dbReference>
<dbReference type="GO" id="GO:0016628">
    <property type="term" value="F:oxidoreductase activity, acting on the CH-CH group of donors, NAD or NADP as acceptor"/>
    <property type="evidence" value="ECO:0007669"/>
    <property type="project" value="InterPro"/>
</dbReference>
<evidence type="ECO:0000259" key="2">
    <source>
        <dbReference type="SMART" id="SM00829"/>
    </source>
</evidence>
<accession>A0A0J0XUD2</accession>